<reference evidence="2" key="1">
    <citation type="journal article" date="2019" name="Int. J. Syst. Evol. Microbiol.">
        <title>The Global Catalogue of Microorganisms (GCM) 10K type strain sequencing project: providing services to taxonomists for standard genome sequencing and annotation.</title>
        <authorList>
            <consortium name="The Broad Institute Genomics Platform"/>
            <consortium name="The Broad Institute Genome Sequencing Center for Infectious Disease"/>
            <person name="Wu L."/>
            <person name="Ma J."/>
        </authorList>
    </citation>
    <scope>NUCLEOTIDE SEQUENCE [LARGE SCALE GENOMIC DNA]</scope>
    <source>
        <strain evidence="2">CGMCC 4.1621</strain>
    </source>
</reference>
<dbReference type="Gene3D" id="3.60.21.70">
    <property type="entry name" value="PhoD-like phosphatase"/>
    <property type="match status" value="1"/>
</dbReference>
<dbReference type="EMBL" id="JBHSZV010000013">
    <property type="protein sequence ID" value="MFC7061454.1"/>
    <property type="molecule type" value="Genomic_DNA"/>
</dbReference>
<evidence type="ECO:0000313" key="2">
    <source>
        <dbReference type="Proteomes" id="UP001596410"/>
    </source>
</evidence>
<organism evidence="1 2">
    <name type="scientific">Halobacillus seohaensis</name>
    <dbReference type="NCBI Taxonomy" id="447421"/>
    <lineage>
        <taxon>Bacteria</taxon>
        <taxon>Bacillati</taxon>
        <taxon>Bacillota</taxon>
        <taxon>Bacilli</taxon>
        <taxon>Bacillales</taxon>
        <taxon>Bacillaceae</taxon>
        <taxon>Halobacillus</taxon>
    </lineage>
</organism>
<evidence type="ECO:0008006" key="3">
    <source>
        <dbReference type="Google" id="ProtNLM"/>
    </source>
</evidence>
<evidence type="ECO:0000313" key="1">
    <source>
        <dbReference type="EMBL" id="MFC7061454.1"/>
    </source>
</evidence>
<gene>
    <name evidence="1" type="ORF">ACFQIC_06220</name>
</gene>
<proteinExistence type="predicted"/>
<protein>
    <recommendedName>
        <fullName evidence="3">PhoD-like phosphatase metallophosphatase domain-containing protein</fullName>
    </recommendedName>
</protein>
<comment type="caution">
    <text evidence="1">The sequence shown here is derived from an EMBL/GenBank/DDBJ whole genome shotgun (WGS) entry which is preliminary data.</text>
</comment>
<dbReference type="Proteomes" id="UP001596410">
    <property type="component" value="Unassembled WGS sequence"/>
</dbReference>
<dbReference type="InterPro" id="IPR038607">
    <property type="entry name" value="PhoD-like_sf"/>
</dbReference>
<dbReference type="RefSeq" id="WP_204710974.1">
    <property type="nucleotide sequence ID" value="NZ_JBHSZV010000013.1"/>
</dbReference>
<name>A0ABW2EGK9_9BACI</name>
<dbReference type="PANTHER" id="PTHR37031">
    <property type="entry name" value="METALLOPHOSPHATASE BINDING DOMAIN PROTEIN"/>
    <property type="match status" value="1"/>
</dbReference>
<sequence length="648" mass="74002">MVNVTLPTILSGPIIRRVDPTQVYIWIVLSEEHAFDAQLYNIEPKDGSYQYEILSHHTTATTMQAGNHCFVSLIKLSPSSGTFPTDRLIGYNLFFTNQIKQFDLGMLPILDPRHPDSLVYGNLGYPSFYINEKKKGSSLYGSCRKLHGKGEDALARADLELEQNPTTLSERPSSLFLTGDQIYADDVADPIISKISNIGELTIGSEEIHPLMDESYCEKINSPGNRQKIAGNLCRFTSKKASNHLLKFNEYVGMYLLNWSPELWPDFEPLSGNDEQLSHLDMKTYNAQTSELSSLKKDLPRVRRLLANTPTYMIMDDHDITDDWNISHQWKTDVKNAPLGRHVVANGLTAYWLFQGWGNDPESFSKSFLTTIQSYFNSFKINSSAYEPWLNLLWDYDQWHFLAPTYPKSLFFDTRTERDYKTGIEIKTGPILLSDQALHKGTLLLEQDNWESGDPLVIVSPTPVYGLHLIQSFLKNWIYPLRTIGVPVHTLFDLETWRFNSKGLTRLLQTITDWDPGHCAIISGDAHLAYSLQSSIKMDQEFQLYQFTSSPTHNENFTGIWELLLNAVVYYESNVRGKRECSRYCDSSYQVAESSDSTPDHVLWEEYIRYLEIDNGALVETANNIGLLSYASEGFENKILLTSLQRFK</sequence>
<keyword evidence="2" id="KW-1185">Reference proteome</keyword>
<dbReference type="PANTHER" id="PTHR37031:SF2">
    <property type="entry name" value="PHOD-LIKE PHOSPHATASE METALLOPHOSPHATASE DOMAIN-CONTAINING PROTEIN"/>
    <property type="match status" value="1"/>
</dbReference>
<accession>A0ABW2EGK9</accession>